<dbReference type="EMBL" id="CM001221">
    <property type="protein sequence ID" value="AES97658.1"/>
    <property type="molecule type" value="Genomic_DNA"/>
</dbReference>
<sequence>MTKTLKFVYSIILFITLFLVAKNVDALKKCITFEDCPISKTRVYKCLHGECRYTIPYIPKVPKVK</sequence>
<dbReference type="Gramene" id="rna31226">
    <property type="protein sequence ID" value="RHN55932.1"/>
    <property type="gene ID" value="gene31226"/>
</dbReference>
<feature type="signal peptide" evidence="1">
    <location>
        <begin position="1"/>
        <end position="26"/>
    </location>
</feature>
<dbReference type="Proteomes" id="UP000002051">
    <property type="component" value="Chromosome 5"/>
</dbReference>
<name>G7JXA2_MEDTR</name>
<reference evidence="3 6" key="2">
    <citation type="journal article" date="2014" name="BMC Genomics">
        <title>An improved genome release (version Mt4.0) for the model legume Medicago truncatula.</title>
        <authorList>
            <person name="Tang H."/>
            <person name="Krishnakumar V."/>
            <person name="Bidwell S."/>
            <person name="Rosen B."/>
            <person name="Chan A."/>
            <person name="Zhou S."/>
            <person name="Gentzbittel L."/>
            <person name="Childs K.L."/>
            <person name="Yandell M."/>
            <person name="Gundlach H."/>
            <person name="Mayer K.F."/>
            <person name="Schwartz D.C."/>
            <person name="Town C.D."/>
        </authorList>
    </citation>
    <scope>GENOME REANNOTATION</scope>
    <source>
        <strain evidence="5 6">cv. Jemalong A17</strain>
    </source>
</reference>
<reference evidence="3 6" key="1">
    <citation type="journal article" date="2011" name="Nature">
        <title>The Medicago genome provides insight into the evolution of rhizobial symbioses.</title>
        <authorList>
            <person name="Young N.D."/>
            <person name="Debelle F."/>
            <person name="Oldroyd G.E."/>
            <person name="Geurts R."/>
            <person name="Cannon S.B."/>
            <person name="Udvardi M.K."/>
            <person name="Benedito V.A."/>
            <person name="Mayer K.F."/>
            <person name="Gouzy J."/>
            <person name="Schoof H."/>
            <person name="Van de Peer Y."/>
            <person name="Proost S."/>
            <person name="Cook D.R."/>
            <person name="Meyers B.C."/>
            <person name="Spannagl M."/>
            <person name="Cheung F."/>
            <person name="De Mita S."/>
            <person name="Krishnakumar V."/>
            <person name="Gundlach H."/>
            <person name="Zhou S."/>
            <person name="Mudge J."/>
            <person name="Bharti A.K."/>
            <person name="Murray J.D."/>
            <person name="Naoumkina M.A."/>
            <person name="Rosen B."/>
            <person name="Silverstein K.A."/>
            <person name="Tang H."/>
            <person name="Rombauts S."/>
            <person name="Zhao P.X."/>
            <person name="Zhou P."/>
            <person name="Barbe V."/>
            <person name="Bardou P."/>
            <person name="Bechner M."/>
            <person name="Bellec A."/>
            <person name="Berger A."/>
            <person name="Berges H."/>
            <person name="Bidwell S."/>
            <person name="Bisseling T."/>
            <person name="Choisne N."/>
            <person name="Couloux A."/>
            <person name="Denny R."/>
            <person name="Deshpande S."/>
            <person name="Dai X."/>
            <person name="Doyle J.J."/>
            <person name="Dudez A.M."/>
            <person name="Farmer A.D."/>
            <person name="Fouteau S."/>
            <person name="Franken C."/>
            <person name="Gibelin C."/>
            <person name="Gish J."/>
            <person name="Goldstein S."/>
            <person name="Gonzalez A.J."/>
            <person name="Green P.J."/>
            <person name="Hallab A."/>
            <person name="Hartog M."/>
            <person name="Hua A."/>
            <person name="Humphray S.J."/>
            <person name="Jeong D.H."/>
            <person name="Jing Y."/>
            <person name="Jocker A."/>
            <person name="Kenton S.M."/>
            <person name="Kim D.J."/>
            <person name="Klee K."/>
            <person name="Lai H."/>
            <person name="Lang C."/>
            <person name="Lin S."/>
            <person name="Macmil S.L."/>
            <person name="Magdelenat G."/>
            <person name="Matthews L."/>
            <person name="McCorrison J."/>
            <person name="Monaghan E.L."/>
            <person name="Mun J.H."/>
            <person name="Najar F.Z."/>
            <person name="Nicholson C."/>
            <person name="Noirot C."/>
            <person name="O'Bleness M."/>
            <person name="Paule C.R."/>
            <person name="Poulain J."/>
            <person name="Prion F."/>
            <person name="Qin B."/>
            <person name="Qu C."/>
            <person name="Retzel E.F."/>
            <person name="Riddle C."/>
            <person name="Sallet E."/>
            <person name="Samain S."/>
            <person name="Samson N."/>
            <person name="Sanders I."/>
            <person name="Saurat O."/>
            <person name="Scarpelli C."/>
            <person name="Schiex T."/>
            <person name="Segurens B."/>
            <person name="Severin A.J."/>
            <person name="Sherrier D.J."/>
            <person name="Shi R."/>
            <person name="Sims S."/>
            <person name="Singer S.R."/>
            <person name="Sinharoy S."/>
            <person name="Sterck L."/>
            <person name="Viollet A."/>
            <person name="Wang B.B."/>
            <person name="Wang K."/>
            <person name="Wang M."/>
            <person name="Wang X."/>
            <person name="Warfsmann J."/>
            <person name="Weissenbach J."/>
            <person name="White D.D."/>
            <person name="White J.D."/>
            <person name="Wiley G.B."/>
            <person name="Wincker P."/>
            <person name="Xing Y."/>
            <person name="Yang L."/>
            <person name="Yao Z."/>
            <person name="Ying F."/>
            <person name="Zhai J."/>
            <person name="Zhou L."/>
            <person name="Zuber A."/>
            <person name="Denarie J."/>
            <person name="Dixon R.A."/>
            <person name="May G.D."/>
            <person name="Schwartz D.C."/>
            <person name="Rogers J."/>
            <person name="Quetier F."/>
            <person name="Town C.D."/>
            <person name="Roe B.A."/>
        </authorList>
    </citation>
    <scope>NUCLEOTIDE SEQUENCE [LARGE SCALE GENOMIC DNA]</scope>
    <source>
        <strain evidence="3">A17</strain>
        <strain evidence="5 6">cv. Jemalong A17</strain>
    </source>
</reference>
<evidence type="ECO:0000256" key="1">
    <source>
        <dbReference type="SAM" id="SignalP"/>
    </source>
</evidence>
<dbReference type="Pfam" id="PF07127">
    <property type="entry name" value="Nodulin_late"/>
    <property type="match status" value="1"/>
</dbReference>
<proteinExistence type="predicted"/>
<reference evidence="4" key="4">
    <citation type="journal article" date="2018" name="Nat. Plants">
        <title>Whole-genome landscape of Medicago truncatula symbiotic genes.</title>
        <authorList>
            <person name="Pecrix Y."/>
            <person name="Gamas P."/>
            <person name="Carrere S."/>
        </authorList>
    </citation>
    <scope>NUCLEOTIDE SEQUENCE</scope>
    <source>
        <tissue evidence="4">Leaves</tissue>
    </source>
</reference>
<keyword evidence="1" id="KW-0732">Signal</keyword>
<evidence type="ECO:0000313" key="5">
    <source>
        <dbReference type="EnsemblPlants" id="AES97658"/>
    </source>
</evidence>
<dbReference type="Proteomes" id="UP000265566">
    <property type="component" value="Chromosome 5"/>
</dbReference>
<dbReference type="AlphaFoldDB" id="G7JXA2"/>
<dbReference type="EMBL" id="PSQE01000005">
    <property type="protein sequence ID" value="RHN55932.1"/>
    <property type="molecule type" value="Genomic_DNA"/>
</dbReference>
<evidence type="ECO:0000259" key="2">
    <source>
        <dbReference type="Pfam" id="PF07127"/>
    </source>
</evidence>
<evidence type="ECO:0000313" key="4">
    <source>
        <dbReference type="EMBL" id="RHN55932.1"/>
    </source>
</evidence>
<evidence type="ECO:0000313" key="6">
    <source>
        <dbReference type="Proteomes" id="UP000002051"/>
    </source>
</evidence>
<protein>
    <submittedName>
        <fullName evidence="3">Nodule Cysteine-Rich (NCR) secreted peptide</fullName>
    </submittedName>
    <submittedName>
        <fullName evidence="4">Putative Late nodulin</fullName>
    </submittedName>
</protein>
<organism evidence="3 6">
    <name type="scientific">Medicago truncatula</name>
    <name type="common">Barrel medic</name>
    <name type="synonym">Medicago tribuloides</name>
    <dbReference type="NCBI Taxonomy" id="3880"/>
    <lineage>
        <taxon>Eukaryota</taxon>
        <taxon>Viridiplantae</taxon>
        <taxon>Streptophyta</taxon>
        <taxon>Embryophyta</taxon>
        <taxon>Tracheophyta</taxon>
        <taxon>Spermatophyta</taxon>
        <taxon>Magnoliopsida</taxon>
        <taxon>eudicotyledons</taxon>
        <taxon>Gunneridae</taxon>
        <taxon>Pentapetalae</taxon>
        <taxon>rosids</taxon>
        <taxon>fabids</taxon>
        <taxon>Fabales</taxon>
        <taxon>Fabaceae</taxon>
        <taxon>Papilionoideae</taxon>
        <taxon>50 kb inversion clade</taxon>
        <taxon>NPAAA clade</taxon>
        <taxon>Hologalegina</taxon>
        <taxon>IRL clade</taxon>
        <taxon>Trifolieae</taxon>
        <taxon>Medicago</taxon>
    </lineage>
</organism>
<accession>G7JXA2</accession>
<evidence type="ECO:0000313" key="3">
    <source>
        <dbReference type="EMBL" id="AES97658.1"/>
    </source>
</evidence>
<keyword evidence="6" id="KW-1185">Reference proteome</keyword>
<reference evidence="5" key="3">
    <citation type="submission" date="2015-04" db="UniProtKB">
        <authorList>
            <consortium name="EnsemblPlants"/>
        </authorList>
    </citation>
    <scope>IDENTIFICATION</scope>
    <source>
        <strain evidence="5">cv. Jemalong A17</strain>
    </source>
</reference>
<dbReference type="InterPro" id="IPR009810">
    <property type="entry name" value="Nodulin_late_dom"/>
</dbReference>
<dbReference type="EnsemblPlants" id="AES97658">
    <property type="protein sequence ID" value="AES97658"/>
    <property type="gene ID" value="MTR_5g057910"/>
</dbReference>
<feature type="chain" id="PRO_5014573194" evidence="1">
    <location>
        <begin position="27"/>
        <end position="65"/>
    </location>
</feature>
<dbReference type="HOGENOM" id="CLU_181053_1_2_1"/>
<dbReference type="PaxDb" id="3880-AES97658"/>
<feature type="domain" description="Late nodulin" evidence="2">
    <location>
        <begin position="1"/>
        <end position="52"/>
    </location>
</feature>
<gene>
    <name evidence="3" type="ordered locus">MTR_5g057910</name>
    <name evidence="4" type="ORF">MtrunA17_Chr5g0423821</name>
</gene>
<dbReference type="GO" id="GO:0046872">
    <property type="term" value="F:metal ion binding"/>
    <property type="evidence" value="ECO:0007669"/>
    <property type="project" value="InterPro"/>
</dbReference>